<gene>
    <name evidence="1" type="ORF">PENTCL1PPCAC_26025</name>
</gene>
<evidence type="ECO:0000313" key="1">
    <source>
        <dbReference type="EMBL" id="GMT03851.1"/>
    </source>
</evidence>
<reference evidence="1" key="1">
    <citation type="submission" date="2023-10" db="EMBL/GenBank/DDBJ databases">
        <title>Genome assembly of Pristionchus species.</title>
        <authorList>
            <person name="Yoshida K."/>
            <person name="Sommer R.J."/>
        </authorList>
    </citation>
    <scope>NUCLEOTIDE SEQUENCE</scope>
    <source>
        <strain evidence="1">RS0144</strain>
    </source>
</reference>
<protein>
    <submittedName>
        <fullName evidence="1">Uncharacterized protein</fullName>
    </submittedName>
</protein>
<feature type="non-terminal residue" evidence="1">
    <location>
        <position position="1"/>
    </location>
</feature>
<keyword evidence="2" id="KW-1185">Reference proteome</keyword>
<proteinExistence type="predicted"/>
<sequence length="95" mass="11085">EVHRLCLITRRFHSLPSIHTKVRANRVENEPFQQQELVQSPLRETGIDHQQIYVTLPSERIIEEKRGDVDGSLEIRPISNESDSVELVEFVLLRL</sequence>
<dbReference type="AlphaFoldDB" id="A0AAV5UAD6"/>
<evidence type="ECO:0000313" key="2">
    <source>
        <dbReference type="Proteomes" id="UP001432027"/>
    </source>
</evidence>
<comment type="caution">
    <text evidence="1">The sequence shown here is derived from an EMBL/GenBank/DDBJ whole genome shotgun (WGS) entry which is preliminary data.</text>
</comment>
<name>A0AAV5UAD6_9BILA</name>
<accession>A0AAV5UAD6</accession>
<dbReference type="Proteomes" id="UP001432027">
    <property type="component" value="Unassembled WGS sequence"/>
</dbReference>
<dbReference type="EMBL" id="BTSX01000006">
    <property type="protein sequence ID" value="GMT03851.1"/>
    <property type="molecule type" value="Genomic_DNA"/>
</dbReference>
<organism evidence="1 2">
    <name type="scientific">Pristionchus entomophagus</name>
    <dbReference type="NCBI Taxonomy" id="358040"/>
    <lineage>
        <taxon>Eukaryota</taxon>
        <taxon>Metazoa</taxon>
        <taxon>Ecdysozoa</taxon>
        <taxon>Nematoda</taxon>
        <taxon>Chromadorea</taxon>
        <taxon>Rhabditida</taxon>
        <taxon>Rhabditina</taxon>
        <taxon>Diplogasteromorpha</taxon>
        <taxon>Diplogasteroidea</taxon>
        <taxon>Neodiplogasteridae</taxon>
        <taxon>Pristionchus</taxon>
    </lineage>
</organism>